<evidence type="ECO:0000313" key="3">
    <source>
        <dbReference type="EMBL" id="GAA4189277.1"/>
    </source>
</evidence>
<evidence type="ECO:0000256" key="2">
    <source>
        <dbReference type="SAM" id="Phobius"/>
    </source>
</evidence>
<keyword evidence="2" id="KW-1133">Transmembrane helix</keyword>
<dbReference type="RefSeq" id="WP_344918042.1">
    <property type="nucleotide sequence ID" value="NZ_BAABAQ010000003.1"/>
</dbReference>
<organism evidence="3 4">
    <name type="scientific">Streptosporangium oxazolinicum</name>
    <dbReference type="NCBI Taxonomy" id="909287"/>
    <lineage>
        <taxon>Bacteria</taxon>
        <taxon>Bacillati</taxon>
        <taxon>Actinomycetota</taxon>
        <taxon>Actinomycetes</taxon>
        <taxon>Streptosporangiales</taxon>
        <taxon>Streptosporangiaceae</taxon>
        <taxon>Streptosporangium</taxon>
    </lineage>
</organism>
<keyword evidence="4" id="KW-1185">Reference proteome</keyword>
<protein>
    <submittedName>
        <fullName evidence="3">Uncharacterized protein</fullName>
    </submittedName>
</protein>
<name>A0ABP8AS67_9ACTN</name>
<feature type="transmembrane region" description="Helical" evidence="2">
    <location>
        <begin position="38"/>
        <end position="61"/>
    </location>
</feature>
<feature type="region of interest" description="Disordered" evidence="1">
    <location>
        <begin position="317"/>
        <end position="339"/>
    </location>
</feature>
<proteinExistence type="predicted"/>
<comment type="caution">
    <text evidence="3">The sequence shown here is derived from an EMBL/GenBank/DDBJ whole genome shotgun (WGS) entry which is preliminary data.</text>
</comment>
<sequence length="403" mass="43160">MLGVAGLLLVVSFWEWFGITVAVGGWTEKPTAQVTANAWQASTAWSVAVLLGVAAAVLWCVRLRGSADRASRPAALAFVALGILLVAWQWWIIPASGDSSKGVIVITAEDSPHSLANPPTVEEELGKNLQEGLSIVHEPGYYSDVRLGLWTALLLLVLELALMAGALLPRIIPPLLTSSRNRWAGPNNLSARTDVRYRETMFFEPVPAEREPSLGRPELPPWSAPPSLEAGAVLAVERVVARSANVVVLLPTIRVFGTGCLLEVEVVSRQGGLSAEDWWYLRMAGAPFGQTAGRGGPPDSLLRLGVRFADGTKVTTLERTAPSGGPPDGPTLSWSPTGGGMRGGEFGFSNFGLWLWPLPPAENFEFAVEWPLGGIEPTIVELDGAAIVSAAERSARYWSDDDR</sequence>
<reference evidence="4" key="1">
    <citation type="journal article" date="2019" name="Int. J. Syst. Evol. Microbiol.">
        <title>The Global Catalogue of Microorganisms (GCM) 10K type strain sequencing project: providing services to taxonomists for standard genome sequencing and annotation.</title>
        <authorList>
            <consortium name="The Broad Institute Genomics Platform"/>
            <consortium name="The Broad Institute Genome Sequencing Center for Infectious Disease"/>
            <person name="Wu L."/>
            <person name="Ma J."/>
        </authorList>
    </citation>
    <scope>NUCLEOTIDE SEQUENCE [LARGE SCALE GENOMIC DNA]</scope>
    <source>
        <strain evidence="4">JCM 17388</strain>
    </source>
</reference>
<keyword evidence="2" id="KW-0812">Transmembrane</keyword>
<accession>A0ABP8AS67</accession>
<dbReference type="EMBL" id="BAABAQ010000003">
    <property type="protein sequence ID" value="GAA4189277.1"/>
    <property type="molecule type" value="Genomic_DNA"/>
</dbReference>
<feature type="transmembrane region" description="Helical" evidence="2">
    <location>
        <begin position="73"/>
        <end position="93"/>
    </location>
</feature>
<keyword evidence="2" id="KW-0472">Membrane</keyword>
<feature type="transmembrane region" description="Helical" evidence="2">
    <location>
        <begin position="147"/>
        <end position="172"/>
    </location>
</feature>
<evidence type="ECO:0000313" key="4">
    <source>
        <dbReference type="Proteomes" id="UP001501251"/>
    </source>
</evidence>
<evidence type="ECO:0000256" key="1">
    <source>
        <dbReference type="SAM" id="MobiDB-lite"/>
    </source>
</evidence>
<dbReference type="Proteomes" id="UP001501251">
    <property type="component" value="Unassembled WGS sequence"/>
</dbReference>
<gene>
    <name evidence="3" type="ORF">GCM10022252_25910</name>
</gene>